<dbReference type="GO" id="GO:0005262">
    <property type="term" value="F:calcium channel activity"/>
    <property type="evidence" value="ECO:0007669"/>
    <property type="project" value="TreeGrafter"/>
</dbReference>
<feature type="compositionally biased region" description="Low complexity" evidence="5">
    <location>
        <begin position="365"/>
        <end position="380"/>
    </location>
</feature>
<accession>A0A0C2SXB4</accession>
<protein>
    <recommendedName>
        <fullName evidence="7">EF-hand domain-containing protein</fullName>
    </recommendedName>
</protein>
<feature type="compositionally biased region" description="Polar residues" evidence="5">
    <location>
        <begin position="761"/>
        <end position="775"/>
    </location>
</feature>
<comment type="subcellular location">
    <subcellularLocation>
        <location evidence="1">Membrane</location>
    </subcellularLocation>
</comment>
<dbReference type="SUPFAM" id="SSF50182">
    <property type="entry name" value="Sm-like ribonucleoproteins"/>
    <property type="match status" value="1"/>
</dbReference>
<dbReference type="OrthoDB" id="544685at2759"/>
<dbReference type="InParanoid" id="A0A0C2SXB4"/>
<feature type="region of interest" description="Disordered" evidence="5">
    <location>
        <begin position="24"/>
        <end position="65"/>
    </location>
</feature>
<dbReference type="EMBL" id="KN818229">
    <property type="protein sequence ID" value="KIL68115.1"/>
    <property type="molecule type" value="Genomic_DNA"/>
</dbReference>
<evidence type="ECO:0000256" key="5">
    <source>
        <dbReference type="SAM" id="MobiDB-lite"/>
    </source>
</evidence>
<dbReference type="InterPro" id="IPR002048">
    <property type="entry name" value="EF_hand_dom"/>
</dbReference>
<dbReference type="InterPro" id="IPR010920">
    <property type="entry name" value="LSM_dom_sf"/>
</dbReference>
<feature type="transmembrane region" description="Helical" evidence="6">
    <location>
        <begin position="201"/>
        <end position="222"/>
    </location>
</feature>
<dbReference type="InterPro" id="IPR023408">
    <property type="entry name" value="MscS_beta-dom_sf"/>
</dbReference>
<keyword evidence="3 6" id="KW-1133">Transmembrane helix</keyword>
<dbReference type="Gene3D" id="2.30.30.60">
    <property type="match status" value="1"/>
</dbReference>
<dbReference type="PANTHER" id="PTHR31323:SF1">
    <property type="entry name" value="MECHANOSENSITIVE ION CHANNEL PROTEIN"/>
    <property type="match status" value="1"/>
</dbReference>
<feature type="compositionally biased region" description="Acidic residues" evidence="5">
    <location>
        <begin position="55"/>
        <end position="65"/>
    </location>
</feature>
<sequence length="836" mass="94953">MDNRDFVDLSPDEIDAKPTYLVHYPDEVTQRPEPRRVRTESSDLLGSRAPSVAATDDESDDFDWSGEEDLADEEAKYEKNMGVKGELHSRWGVRRAIIVLFSSLIGSLFIAGLIITPGILVQFLWYNQNQSNYRSYVKDNVQSWLFWMASNLVISWCLAILVDLVPTVISYFLSVTWGHISESVKSQLELYLSVKNTFKPVLYAASGWLSWVIIFVDIYGLYDMSEPDNSRAYYLYRIYQAVQFLFFLTLVICTQRMLSHMIAFRFHRTAYKERIEYVKKALSVIEKLRQYRPKPHAGLVFGHAPGISDKEHHFLSNAVRHVVASESRRRQTVVPEEHCEADLEDNAMYSSKRKGKNRVSGVLVASRSSSPERASPSSAAQNTPPASSGGHHYPPASATDHGDSPTIVQAAKVFKQAVLHDARNLRGENNGPGALSWDVTSSREAKRLARNIYNKLKQRNRQHLLPSDFYTIYHDEALAEAAFRVFDKDNHGDISRAEIKMTIVKVYRERRILSRSMRDVGEALTTLNRILLSLALLVLFFISLSVFGLDFTKSLTSIYSIFVAGSFVFKSSASSAFDAIMFIFVTHPFDTGDRCLIGTENLVVKKVGLFATVFTRSDGTETYYFNSQLFNIFIVNYRRSDKPFENLTMQVAWRTPLKKLDALERCLNEWLSTEENRWFEPSTSITLQHIYFQSYLEITIGIGHNGNWQDWGLRKERKTAFHVATQYYCRQLGIICYQTPIPVITDDVSNDQLEIPPSPTLSPVDSDTISQKSRNATGDGISVAAFEMEQRLAAEQEREVGDLRPTLSFMPPASARASRLKARKSKSRKPALHAAI</sequence>
<evidence type="ECO:0000256" key="1">
    <source>
        <dbReference type="ARBA" id="ARBA00004370"/>
    </source>
</evidence>
<evidence type="ECO:0000256" key="2">
    <source>
        <dbReference type="ARBA" id="ARBA00022692"/>
    </source>
</evidence>
<dbReference type="Proteomes" id="UP000054549">
    <property type="component" value="Unassembled WGS sequence"/>
</dbReference>
<dbReference type="HOGENOM" id="CLU_011269_1_0_1"/>
<dbReference type="InterPro" id="IPR058650">
    <property type="entry name" value="Msy1/2-like"/>
</dbReference>
<feature type="transmembrane region" description="Helical" evidence="6">
    <location>
        <begin position="97"/>
        <end position="125"/>
    </location>
</feature>
<feature type="compositionally biased region" description="Basic and acidic residues" evidence="5">
    <location>
        <begin position="24"/>
        <end position="41"/>
    </location>
</feature>
<evidence type="ECO:0000259" key="7">
    <source>
        <dbReference type="PROSITE" id="PS50222"/>
    </source>
</evidence>
<evidence type="ECO:0000313" key="8">
    <source>
        <dbReference type="EMBL" id="KIL68115.1"/>
    </source>
</evidence>
<feature type="compositionally biased region" description="Basic residues" evidence="5">
    <location>
        <begin position="818"/>
        <end position="836"/>
    </location>
</feature>
<dbReference type="GO" id="GO:0016020">
    <property type="term" value="C:membrane"/>
    <property type="evidence" value="ECO:0007669"/>
    <property type="project" value="UniProtKB-SubCell"/>
</dbReference>
<dbReference type="Pfam" id="PF25886">
    <property type="entry name" value="Msy1"/>
    <property type="match status" value="1"/>
</dbReference>
<evidence type="ECO:0000256" key="6">
    <source>
        <dbReference type="SAM" id="Phobius"/>
    </source>
</evidence>
<dbReference type="PANTHER" id="PTHR31323">
    <property type="entry name" value="MECHANOSENSITIVE ION CHANNEL PROTEIN MSY2"/>
    <property type="match status" value="1"/>
</dbReference>
<dbReference type="SUPFAM" id="SSF47473">
    <property type="entry name" value="EF-hand"/>
    <property type="match status" value="1"/>
</dbReference>
<name>A0A0C2SXB4_AMAMK</name>
<feature type="transmembrane region" description="Helical" evidence="6">
    <location>
        <begin position="234"/>
        <end position="258"/>
    </location>
</feature>
<reference evidence="8 9" key="1">
    <citation type="submission" date="2014-04" db="EMBL/GenBank/DDBJ databases">
        <title>Evolutionary Origins and Diversification of the Mycorrhizal Mutualists.</title>
        <authorList>
            <consortium name="DOE Joint Genome Institute"/>
            <consortium name="Mycorrhizal Genomics Consortium"/>
            <person name="Kohler A."/>
            <person name="Kuo A."/>
            <person name="Nagy L.G."/>
            <person name="Floudas D."/>
            <person name="Copeland A."/>
            <person name="Barry K.W."/>
            <person name="Cichocki N."/>
            <person name="Veneault-Fourrey C."/>
            <person name="LaButti K."/>
            <person name="Lindquist E.A."/>
            <person name="Lipzen A."/>
            <person name="Lundell T."/>
            <person name="Morin E."/>
            <person name="Murat C."/>
            <person name="Riley R."/>
            <person name="Ohm R."/>
            <person name="Sun H."/>
            <person name="Tunlid A."/>
            <person name="Henrissat B."/>
            <person name="Grigoriev I.V."/>
            <person name="Hibbett D.S."/>
            <person name="Martin F."/>
        </authorList>
    </citation>
    <scope>NUCLEOTIDE SEQUENCE [LARGE SCALE GENOMIC DNA]</scope>
    <source>
        <strain evidence="8 9">Koide BX008</strain>
    </source>
</reference>
<feature type="transmembrane region" description="Helical" evidence="6">
    <location>
        <begin position="145"/>
        <end position="173"/>
    </location>
</feature>
<evidence type="ECO:0000313" key="9">
    <source>
        <dbReference type="Proteomes" id="UP000054549"/>
    </source>
</evidence>
<organism evidence="8 9">
    <name type="scientific">Amanita muscaria (strain Koide BX008)</name>
    <dbReference type="NCBI Taxonomy" id="946122"/>
    <lineage>
        <taxon>Eukaryota</taxon>
        <taxon>Fungi</taxon>
        <taxon>Dikarya</taxon>
        <taxon>Basidiomycota</taxon>
        <taxon>Agaricomycotina</taxon>
        <taxon>Agaricomycetes</taxon>
        <taxon>Agaricomycetidae</taxon>
        <taxon>Agaricales</taxon>
        <taxon>Pluteineae</taxon>
        <taxon>Amanitaceae</taxon>
        <taxon>Amanita</taxon>
    </lineage>
</organism>
<feature type="region of interest" description="Disordered" evidence="5">
    <location>
        <begin position="344"/>
        <end position="403"/>
    </location>
</feature>
<gene>
    <name evidence="8" type="ORF">M378DRAFT_8799</name>
</gene>
<feature type="region of interest" description="Disordered" evidence="5">
    <location>
        <begin position="756"/>
        <end position="775"/>
    </location>
</feature>
<dbReference type="PROSITE" id="PS50222">
    <property type="entry name" value="EF_HAND_2"/>
    <property type="match status" value="1"/>
</dbReference>
<dbReference type="GO" id="GO:0006874">
    <property type="term" value="P:intracellular calcium ion homeostasis"/>
    <property type="evidence" value="ECO:0007669"/>
    <property type="project" value="TreeGrafter"/>
</dbReference>
<dbReference type="AlphaFoldDB" id="A0A0C2SXB4"/>
<feature type="domain" description="EF-hand" evidence="7">
    <location>
        <begin position="474"/>
        <end position="509"/>
    </location>
</feature>
<evidence type="ECO:0000256" key="3">
    <source>
        <dbReference type="ARBA" id="ARBA00022989"/>
    </source>
</evidence>
<dbReference type="InterPro" id="IPR011992">
    <property type="entry name" value="EF-hand-dom_pair"/>
</dbReference>
<dbReference type="Pfam" id="PF00924">
    <property type="entry name" value="MS_channel_2nd"/>
    <property type="match status" value="1"/>
</dbReference>
<keyword evidence="2 6" id="KW-0812">Transmembrane</keyword>
<dbReference type="InterPro" id="IPR006685">
    <property type="entry name" value="MscS_channel_2nd"/>
</dbReference>
<feature type="transmembrane region" description="Helical" evidence="6">
    <location>
        <begin position="530"/>
        <end position="549"/>
    </location>
</feature>
<feature type="region of interest" description="Disordered" evidence="5">
    <location>
        <begin position="796"/>
        <end position="836"/>
    </location>
</feature>
<proteinExistence type="predicted"/>
<dbReference type="GO" id="GO:0005509">
    <property type="term" value="F:calcium ion binding"/>
    <property type="evidence" value="ECO:0007669"/>
    <property type="project" value="InterPro"/>
</dbReference>
<keyword evidence="4 6" id="KW-0472">Membrane</keyword>
<evidence type="ECO:0000256" key="4">
    <source>
        <dbReference type="ARBA" id="ARBA00023136"/>
    </source>
</evidence>
<keyword evidence="9" id="KW-1185">Reference proteome</keyword>